<evidence type="ECO:0000313" key="1">
    <source>
        <dbReference type="EMBL" id="KAI0090879.1"/>
    </source>
</evidence>
<keyword evidence="2" id="KW-1185">Reference proteome</keyword>
<comment type="caution">
    <text evidence="1">The sequence shown here is derived from an EMBL/GenBank/DDBJ whole genome shotgun (WGS) entry which is preliminary data.</text>
</comment>
<dbReference type="EMBL" id="MU274907">
    <property type="protein sequence ID" value="KAI0090879.1"/>
    <property type="molecule type" value="Genomic_DNA"/>
</dbReference>
<accession>A0ACB8U9U3</accession>
<sequence length="501" mass="54963">MVLQAAYSLVSNAIPSGYFWHIAGSLAVVVVTHAFAQGRTTDRERDLHARTILVTGSFTPLGLTIISNLASRGAHIIALSPYSLEHPLATLLIPALREETKNEHIFVEQADLTSPKSIREFCTKFLTGDDQRLDGIVFAHEYACIGSFFDSKKKQEENRQAASLATFLMTTLLLPALLVAPVERDIRIVHIVNPFYAAAMPTFTSDLISSMSSDPGSQEKSRRPLLLSEGHRALRTIVLSRHLQRILNALPNRAPMLDPEVPGSRPSGDESESLPPQKKAGEPKLPSNIVAVSVCPGVSRSENVRSLLGLDNDSRSMLIFLLYLLLYPLIWLYAKSPNMATQTVLHALFLPTPFKRALAHLAAATDSSSTDKTDKTESSGVTRASGGFTEVVKPGALYRECSAVILKLAPLPDTIPPRDAQDGNDAQSAKDNNTRKGKEKATKSDGQKKTLDEVDLEIEDDGEYGGEGVGRVVWEWYETRLKAWDSETEAREGKEHVENRS</sequence>
<organism evidence="1 2">
    <name type="scientific">Irpex rosettiformis</name>
    <dbReference type="NCBI Taxonomy" id="378272"/>
    <lineage>
        <taxon>Eukaryota</taxon>
        <taxon>Fungi</taxon>
        <taxon>Dikarya</taxon>
        <taxon>Basidiomycota</taxon>
        <taxon>Agaricomycotina</taxon>
        <taxon>Agaricomycetes</taxon>
        <taxon>Polyporales</taxon>
        <taxon>Irpicaceae</taxon>
        <taxon>Irpex</taxon>
    </lineage>
</organism>
<evidence type="ECO:0000313" key="2">
    <source>
        <dbReference type="Proteomes" id="UP001055072"/>
    </source>
</evidence>
<protein>
    <submittedName>
        <fullName evidence="1">Uncharacterized protein</fullName>
    </submittedName>
</protein>
<reference evidence="1" key="1">
    <citation type="journal article" date="2021" name="Environ. Microbiol.">
        <title>Gene family expansions and transcriptome signatures uncover fungal adaptations to wood decay.</title>
        <authorList>
            <person name="Hage H."/>
            <person name="Miyauchi S."/>
            <person name="Viragh M."/>
            <person name="Drula E."/>
            <person name="Min B."/>
            <person name="Chaduli D."/>
            <person name="Navarro D."/>
            <person name="Favel A."/>
            <person name="Norest M."/>
            <person name="Lesage-Meessen L."/>
            <person name="Balint B."/>
            <person name="Merenyi Z."/>
            <person name="de Eugenio L."/>
            <person name="Morin E."/>
            <person name="Martinez A.T."/>
            <person name="Baldrian P."/>
            <person name="Stursova M."/>
            <person name="Martinez M.J."/>
            <person name="Novotny C."/>
            <person name="Magnuson J.K."/>
            <person name="Spatafora J.W."/>
            <person name="Maurice S."/>
            <person name="Pangilinan J."/>
            <person name="Andreopoulos W."/>
            <person name="LaButti K."/>
            <person name="Hundley H."/>
            <person name="Na H."/>
            <person name="Kuo A."/>
            <person name="Barry K."/>
            <person name="Lipzen A."/>
            <person name="Henrissat B."/>
            <person name="Riley R."/>
            <person name="Ahrendt S."/>
            <person name="Nagy L.G."/>
            <person name="Grigoriev I.V."/>
            <person name="Martin F."/>
            <person name="Rosso M.N."/>
        </authorList>
    </citation>
    <scope>NUCLEOTIDE SEQUENCE</scope>
    <source>
        <strain evidence="1">CBS 384.51</strain>
    </source>
</reference>
<name>A0ACB8U9U3_9APHY</name>
<dbReference type="Proteomes" id="UP001055072">
    <property type="component" value="Unassembled WGS sequence"/>
</dbReference>
<gene>
    <name evidence="1" type="ORF">BDY19DRAFT_992280</name>
</gene>
<proteinExistence type="predicted"/>